<keyword evidence="3" id="KW-1185">Reference proteome</keyword>
<gene>
    <name evidence="2" type="ORF">HUG12_16365</name>
</gene>
<keyword evidence="1" id="KW-1133">Transmembrane helix</keyword>
<reference evidence="2 3" key="1">
    <citation type="submission" date="2020-06" db="EMBL/GenBank/DDBJ databases">
        <title>NJ-3-1, isolated from saline soil.</title>
        <authorList>
            <person name="Cui H.L."/>
            <person name="Shi X."/>
        </authorList>
    </citation>
    <scope>NUCLEOTIDE SEQUENCE [LARGE SCALE GENOMIC DNA]</scope>
    <source>
        <strain evidence="2 3">NJ-3-1</strain>
    </source>
</reference>
<evidence type="ECO:0000313" key="3">
    <source>
        <dbReference type="Proteomes" id="UP000509626"/>
    </source>
</evidence>
<dbReference type="Proteomes" id="UP000509626">
    <property type="component" value="Chromosome"/>
</dbReference>
<feature type="transmembrane region" description="Helical" evidence="1">
    <location>
        <begin position="170"/>
        <end position="195"/>
    </location>
</feature>
<dbReference type="OrthoDB" id="386479at2157"/>
<feature type="transmembrane region" description="Helical" evidence="1">
    <location>
        <begin position="216"/>
        <end position="240"/>
    </location>
</feature>
<sequence>MATPSTPADPVDGADRPDGYLDHLSRGADAVGEAPYLILVTLCSALLGFGRADAVVESDQFVSLTLGLPSPTPDVWAFLNAAPPVGVTEGVVRTVGAGEAGAFLLGAVVRAALGAGLLGVLAGVIGERERPPFPAAVRRHFLPVLVYEVVVLLGVLLLALLAVASGGNAAVVFVGILLGLAVLYAIYGVPFVAVVRNCGFGTALDRTVSLAGTAPYALFTVGYALTVLAFSPVVSVLAYGGGLPGLLLAAVVAAPVGAVLAGAVTSFFLSVAE</sequence>
<dbReference type="GeneID" id="56039066"/>
<feature type="transmembrane region" description="Helical" evidence="1">
    <location>
        <begin position="246"/>
        <end position="269"/>
    </location>
</feature>
<dbReference type="KEGG" id="halu:HUG12_16365"/>
<protein>
    <submittedName>
        <fullName evidence="2">Uncharacterized protein</fullName>
    </submittedName>
</protein>
<accession>A0A7D5QDE6</accession>
<proteinExistence type="predicted"/>
<evidence type="ECO:0000256" key="1">
    <source>
        <dbReference type="SAM" id="Phobius"/>
    </source>
</evidence>
<name>A0A7D5QDE6_9EURY</name>
<dbReference type="AlphaFoldDB" id="A0A7D5QDE6"/>
<organism evidence="2 3">
    <name type="scientific">Halorarum salinum</name>
    <dbReference type="NCBI Taxonomy" id="2743089"/>
    <lineage>
        <taxon>Archaea</taxon>
        <taxon>Methanobacteriati</taxon>
        <taxon>Methanobacteriota</taxon>
        <taxon>Stenosarchaea group</taxon>
        <taxon>Halobacteria</taxon>
        <taxon>Halobacteriales</taxon>
        <taxon>Haloferacaceae</taxon>
        <taxon>Halorarum</taxon>
    </lineage>
</organism>
<keyword evidence="1" id="KW-0472">Membrane</keyword>
<feature type="transmembrane region" description="Helical" evidence="1">
    <location>
        <begin position="102"/>
        <end position="125"/>
    </location>
</feature>
<dbReference type="RefSeq" id="WP_179269805.1">
    <property type="nucleotide sequence ID" value="NZ_CP058579.1"/>
</dbReference>
<evidence type="ECO:0000313" key="2">
    <source>
        <dbReference type="EMBL" id="QLG63220.1"/>
    </source>
</evidence>
<feature type="transmembrane region" description="Helical" evidence="1">
    <location>
        <begin position="145"/>
        <end position="164"/>
    </location>
</feature>
<dbReference type="EMBL" id="CP058579">
    <property type="protein sequence ID" value="QLG63220.1"/>
    <property type="molecule type" value="Genomic_DNA"/>
</dbReference>
<keyword evidence="1" id="KW-0812">Transmembrane</keyword>